<feature type="region of interest" description="Disordered" evidence="1">
    <location>
        <begin position="148"/>
        <end position="218"/>
    </location>
</feature>
<protein>
    <recommendedName>
        <fullName evidence="5">DUF5038 domain-containing protein</fullName>
    </recommendedName>
</protein>
<feature type="transmembrane region" description="Helical" evidence="2">
    <location>
        <begin position="6"/>
        <end position="27"/>
    </location>
</feature>
<evidence type="ECO:0000313" key="4">
    <source>
        <dbReference type="Proteomes" id="UP000005561"/>
    </source>
</evidence>
<gene>
    <name evidence="3" type="ORF">BRYFOR_08979</name>
</gene>
<dbReference type="InterPro" id="IPR032219">
    <property type="entry name" value="DUF5038"/>
</dbReference>
<organism evidence="3 4">
    <name type="scientific">Marvinbryantia formatexigens DSM 14469</name>
    <dbReference type="NCBI Taxonomy" id="478749"/>
    <lineage>
        <taxon>Bacteria</taxon>
        <taxon>Bacillati</taxon>
        <taxon>Bacillota</taxon>
        <taxon>Clostridia</taxon>
        <taxon>Lachnospirales</taxon>
        <taxon>Lachnospiraceae</taxon>
        <taxon>Marvinbryantia</taxon>
    </lineage>
</organism>
<comment type="caution">
    <text evidence="3">The sequence shown here is derived from an EMBL/GenBank/DDBJ whole genome shotgun (WGS) entry which is preliminary data.</text>
</comment>
<dbReference type="Pfam" id="PF16441">
    <property type="entry name" value="DUF5038"/>
    <property type="match status" value="1"/>
</dbReference>
<feature type="compositionally biased region" description="Low complexity" evidence="1">
    <location>
        <begin position="182"/>
        <end position="193"/>
    </location>
</feature>
<dbReference type="eggNOG" id="ENOG5032SMS">
    <property type="taxonomic scope" value="Bacteria"/>
</dbReference>
<proteinExistence type="predicted"/>
<dbReference type="RefSeq" id="WP_006863742.1">
    <property type="nucleotide sequence ID" value="NZ_ACCL02000022.1"/>
</dbReference>
<reference evidence="3" key="1">
    <citation type="submission" date="2009-07" db="EMBL/GenBank/DDBJ databases">
        <authorList>
            <person name="Weinstock G."/>
            <person name="Sodergren E."/>
            <person name="Clifton S."/>
            <person name="Fulton L."/>
            <person name="Fulton B."/>
            <person name="Courtney L."/>
            <person name="Fronick C."/>
            <person name="Harrison M."/>
            <person name="Strong C."/>
            <person name="Farmer C."/>
            <person name="Delahaunty K."/>
            <person name="Markovic C."/>
            <person name="Hall O."/>
            <person name="Minx P."/>
            <person name="Tomlinson C."/>
            <person name="Mitreva M."/>
            <person name="Nelson J."/>
            <person name="Hou S."/>
            <person name="Wollam A."/>
            <person name="Pepin K.H."/>
            <person name="Johnson M."/>
            <person name="Bhonagiri V."/>
            <person name="Nash W.E."/>
            <person name="Warren W."/>
            <person name="Chinwalla A."/>
            <person name="Mardis E.R."/>
            <person name="Wilson R.K."/>
        </authorList>
    </citation>
    <scope>NUCLEOTIDE SEQUENCE [LARGE SCALE GENOMIC DNA]</scope>
    <source>
        <strain evidence="3">DSM 14469</strain>
    </source>
</reference>
<keyword evidence="2" id="KW-0812">Transmembrane</keyword>
<feature type="compositionally biased region" description="Basic and acidic residues" evidence="1">
    <location>
        <begin position="148"/>
        <end position="157"/>
    </location>
</feature>
<evidence type="ECO:0000256" key="1">
    <source>
        <dbReference type="SAM" id="MobiDB-lite"/>
    </source>
</evidence>
<dbReference type="AlphaFoldDB" id="C6LJZ2"/>
<evidence type="ECO:0000313" key="3">
    <source>
        <dbReference type="EMBL" id="EET59070.1"/>
    </source>
</evidence>
<dbReference type="OrthoDB" id="1775571at2"/>
<feature type="compositionally biased region" description="Polar residues" evidence="1">
    <location>
        <begin position="194"/>
        <end position="204"/>
    </location>
</feature>
<dbReference type="EMBL" id="ACCL02000022">
    <property type="protein sequence ID" value="EET59070.1"/>
    <property type="molecule type" value="Genomic_DNA"/>
</dbReference>
<accession>C6LJZ2</accession>
<keyword evidence="2" id="KW-1133">Transmembrane helix</keyword>
<keyword evidence="2" id="KW-0472">Membrane</keyword>
<sequence length="218" mass="24250">MSRKKLIIAIVLMAALIAAGIVIPTVWRMNKNRQKAPKETENISETVSEETENFTDTELTFLEFDKLTAFFSESQITDFKEQIPEYLEKKELSGISSVKFLEDKTSYPSSTDTLLEFALSDGSTLPVTYSLPTGTFLFGTEKLQVREDTRKYERQTDETLPDVSTDDIENMQEGGFADTQNTEAETPTVTEAPSDTTEGNTEAAETQAPVPTTEGESE</sequence>
<dbReference type="Proteomes" id="UP000005561">
    <property type="component" value="Unassembled WGS sequence"/>
</dbReference>
<name>C6LJZ2_9FIRM</name>
<keyword evidence="4" id="KW-1185">Reference proteome</keyword>
<evidence type="ECO:0000256" key="2">
    <source>
        <dbReference type="SAM" id="Phobius"/>
    </source>
</evidence>
<dbReference type="STRING" id="168384.SAMN05660368_03355"/>
<evidence type="ECO:0008006" key="5">
    <source>
        <dbReference type="Google" id="ProtNLM"/>
    </source>
</evidence>